<evidence type="ECO:0000256" key="1">
    <source>
        <dbReference type="SAM" id="MobiDB-lite"/>
    </source>
</evidence>
<evidence type="ECO:0000313" key="3">
    <source>
        <dbReference type="Proteomes" id="UP000706151"/>
    </source>
</evidence>
<comment type="caution">
    <text evidence="2">The sequence shown here is derived from an EMBL/GenBank/DDBJ whole genome shotgun (WGS) entry which is preliminary data.</text>
</comment>
<protein>
    <submittedName>
        <fullName evidence="2">Uncharacterized protein</fullName>
    </submittedName>
</protein>
<organism evidence="2 3">
    <name type="scientific">Candidatus Accumulibacter affinis</name>
    <dbReference type="NCBI Taxonomy" id="2954384"/>
    <lineage>
        <taxon>Bacteria</taxon>
        <taxon>Pseudomonadati</taxon>
        <taxon>Pseudomonadota</taxon>
        <taxon>Betaproteobacteria</taxon>
        <taxon>Candidatus Accumulibacter</taxon>
    </lineage>
</organism>
<name>A0A935W442_9PROT</name>
<dbReference type="Proteomes" id="UP000706151">
    <property type="component" value="Unassembled WGS sequence"/>
</dbReference>
<gene>
    <name evidence="2" type="ORF">IPK02_14180</name>
</gene>
<evidence type="ECO:0000313" key="2">
    <source>
        <dbReference type="EMBL" id="MBK7955001.1"/>
    </source>
</evidence>
<dbReference type="AlphaFoldDB" id="A0A935W442"/>
<sequence>MNEALGRLVEIPLQWQARRERSSRTPSSRGLTQIPVRVSTFAFGDEIEVPECRHLIDLETPDLQPGAGREPKRPRGAYRTSLGNIPRLEVASNRG</sequence>
<proteinExistence type="predicted"/>
<accession>A0A935W442</accession>
<feature type="region of interest" description="Disordered" evidence="1">
    <location>
        <begin position="60"/>
        <end position="95"/>
    </location>
</feature>
<reference evidence="2 3" key="1">
    <citation type="submission" date="2020-10" db="EMBL/GenBank/DDBJ databases">
        <title>Connecting structure to function with the recovery of over 1000 high-quality activated sludge metagenome-assembled genomes encoding full-length rRNA genes using long-read sequencing.</title>
        <authorList>
            <person name="Singleton C.M."/>
            <person name="Petriglieri F."/>
            <person name="Kristensen J.M."/>
            <person name="Kirkegaard R.H."/>
            <person name="Michaelsen T.Y."/>
            <person name="Andersen M.H."/>
            <person name="Karst S.M."/>
            <person name="Dueholm M.S."/>
            <person name="Nielsen P.H."/>
            <person name="Albertsen M."/>
        </authorList>
    </citation>
    <scope>NUCLEOTIDE SEQUENCE [LARGE SCALE GENOMIC DNA]</scope>
    <source>
        <strain evidence="2">Fred_18-Q3-R57-64_BAT3C.720</strain>
    </source>
</reference>
<dbReference type="EMBL" id="JADJOT010000009">
    <property type="protein sequence ID" value="MBK7955001.1"/>
    <property type="molecule type" value="Genomic_DNA"/>
</dbReference>